<reference evidence="2 3" key="1">
    <citation type="journal article" date="2018" name="IMA Fungus">
        <title>IMA Genome-F 9: Draft genome sequence of Annulohypoxylon stygium, Aspergillus mulundensis, Berkeleyomyces basicola (syn. Thielaviopsis basicola), Ceratocystis smalleyi, two Cercospora beticola strains, Coleophoma cylindrospora, Fusarium fracticaudum, Phialophora cf. hyalina, and Morchella septimelata.</title>
        <authorList>
            <person name="Wingfield B.D."/>
            <person name="Bills G.F."/>
            <person name="Dong Y."/>
            <person name="Huang W."/>
            <person name="Nel W.J."/>
            <person name="Swalarsk-Parry B.S."/>
            <person name="Vaghefi N."/>
            <person name="Wilken P.M."/>
            <person name="An Z."/>
            <person name="de Beer Z.W."/>
            <person name="De Vos L."/>
            <person name="Chen L."/>
            <person name="Duong T.A."/>
            <person name="Gao Y."/>
            <person name="Hammerbacher A."/>
            <person name="Kikkert J.R."/>
            <person name="Li Y."/>
            <person name="Li H."/>
            <person name="Li K."/>
            <person name="Li Q."/>
            <person name="Liu X."/>
            <person name="Ma X."/>
            <person name="Naidoo K."/>
            <person name="Pethybridge S.J."/>
            <person name="Sun J."/>
            <person name="Steenkamp E.T."/>
            <person name="van der Nest M.A."/>
            <person name="van Wyk S."/>
            <person name="Wingfield M.J."/>
            <person name="Xiong C."/>
            <person name="Yue Q."/>
            <person name="Zhang X."/>
        </authorList>
    </citation>
    <scope>NUCLEOTIDE SEQUENCE [LARGE SCALE GENOMIC DNA]</scope>
    <source>
        <strain evidence="2 3">BP 5553</strain>
    </source>
</reference>
<protein>
    <submittedName>
        <fullName evidence="2">Uncharacterized protein</fullName>
    </submittedName>
</protein>
<feature type="compositionally biased region" description="Basic and acidic residues" evidence="1">
    <location>
        <begin position="114"/>
        <end position="129"/>
    </location>
</feature>
<organism evidence="2 3">
    <name type="scientific">Venustampulla echinocandica</name>
    <dbReference type="NCBI Taxonomy" id="2656787"/>
    <lineage>
        <taxon>Eukaryota</taxon>
        <taxon>Fungi</taxon>
        <taxon>Dikarya</taxon>
        <taxon>Ascomycota</taxon>
        <taxon>Pezizomycotina</taxon>
        <taxon>Leotiomycetes</taxon>
        <taxon>Helotiales</taxon>
        <taxon>Pleuroascaceae</taxon>
        <taxon>Venustampulla</taxon>
    </lineage>
</organism>
<dbReference type="AlphaFoldDB" id="A0A370TEF7"/>
<feature type="compositionally biased region" description="Polar residues" evidence="1">
    <location>
        <begin position="273"/>
        <end position="283"/>
    </location>
</feature>
<evidence type="ECO:0000313" key="2">
    <source>
        <dbReference type="EMBL" id="RDL33030.1"/>
    </source>
</evidence>
<gene>
    <name evidence="2" type="ORF">BP5553_08469</name>
</gene>
<feature type="region of interest" description="Disordered" evidence="1">
    <location>
        <begin position="99"/>
        <end position="139"/>
    </location>
</feature>
<name>A0A370TEF7_9HELO</name>
<dbReference type="Proteomes" id="UP000254866">
    <property type="component" value="Unassembled WGS sequence"/>
</dbReference>
<proteinExistence type="predicted"/>
<sequence length="297" mass="33464">MAQVYDHLNQNSSFPQDNILNLVNERLLKPTDQQQTSKLKNYFLGYKECLDTPPSPALSDQDQLFSYLEQGEESSTNFDKVPALPPSCRVLLQNPPEVESQVNFGRNNKSRSHSQNEPERRKGSRGTERKGKRGCTRSDAFKASRVVKEYCQSTHHMETRSRTGASMGLLVIENDRGYHDQHGGSINLTQRGHTITSTTQKETYFNKDSFRSTPLGVTRARRTNARRHHPRRASEVQLEGLRKTRNSKGRVLHVLMPPQSGWDLSGQSCLTSPNSMESMNESTCEGHISFGSPTLSA</sequence>
<dbReference type="GeneID" id="43601318"/>
<dbReference type="OrthoDB" id="10610397at2759"/>
<evidence type="ECO:0000256" key="1">
    <source>
        <dbReference type="SAM" id="MobiDB-lite"/>
    </source>
</evidence>
<feature type="region of interest" description="Disordered" evidence="1">
    <location>
        <begin position="273"/>
        <end position="297"/>
    </location>
</feature>
<dbReference type="RefSeq" id="XP_031866523.1">
    <property type="nucleotide sequence ID" value="XM_032017092.1"/>
</dbReference>
<dbReference type="EMBL" id="NPIC01000009">
    <property type="protein sequence ID" value="RDL33030.1"/>
    <property type="molecule type" value="Genomic_DNA"/>
</dbReference>
<evidence type="ECO:0000313" key="3">
    <source>
        <dbReference type="Proteomes" id="UP000254866"/>
    </source>
</evidence>
<comment type="caution">
    <text evidence="2">The sequence shown here is derived from an EMBL/GenBank/DDBJ whole genome shotgun (WGS) entry which is preliminary data.</text>
</comment>
<accession>A0A370TEF7</accession>
<keyword evidence="3" id="KW-1185">Reference proteome</keyword>